<dbReference type="NCBIfam" id="NF003124">
    <property type="entry name" value="PRK04043.1"/>
    <property type="match status" value="1"/>
</dbReference>
<organism evidence="1">
    <name type="scientific">hydrothermal vent metagenome</name>
    <dbReference type="NCBI Taxonomy" id="652676"/>
    <lineage>
        <taxon>unclassified sequences</taxon>
        <taxon>metagenomes</taxon>
        <taxon>ecological metagenomes</taxon>
    </lineage>
</organism>
<dbReference type="PANTHER" id="PTHR36842:SF1">
    <property type="entry name" value="PROTEIN TOLB"/>
    <property type="match status" value="1"/>
</dbReference>
<evidence type="ECO:0000313" key="1">
    <source>
        <dbReference type="EMBL" id="VAY88406.1"/>
    </source>
</evidence>
<protein>
    <submittedName>
        <fullName evidence="1">TolB protein, periplasmic protein involved in the tonb-independent uptake of group A colicins</fullName>
    </submittedName>
</protein>
<proteinExistence type="predicted"/>
<dbReference type="Gene3D" id="2.120.10.30">
    <property type="entry name" value="TolB, C-terminal domain"/>
    <property type="match status" value="1"/>
</dbReference>
<dbReference type="PANTHER" id="PTHR36842">
    <property type="entry name" value="PROTEIN TOLB HOMOLOG"/>
    <property type="match status" value="1"/>
</dbReference>
<reference evidence="1" key="1">
    <citation type="submission" date="2018-10" db="EMBL/GenBank/DDBJ databases">
        <authorList>
            <person name="Aoki K."/>
        </authorList>
    </citation>
    <scope>NUCLEOTIDE SEQUENCE</scope>
</reference>
<dbReference type="AlphaFoldDB" id="A0A3B1DYL0"/>
<name>A0A3B1DYL0_9ZZZZ</name>
<accession>A0A3B1DYL0</accession>
<dbReference type="SUPFAM" id="SSF69304">
    <property type="entry name" value="Tricorn protease N-terminal domain"/>
    <property type="match status" value="1"/>
</dbReference>
<sequence>MLKIILSISLLYVCAYPIDATLKVLKRNFYVPKIYIEDYSSDLVAKYIRVKIAKLIVGDFTVSGHMKAVENKLTTFFDKHPDYTMAKKNKIDLVLKYKVVLRKDDSLKIQINIFDVNDKDIAYSKTYITSNKSRYPFLVHNLTIDLNNHLNAPSIEWMQKFVIFSKYKNAKTSNIMIADYTLSYQKTIIQGGLNIFPKWSSSKQQSFYYTKAIKKPTLYKVDIYTGKQKKILSSEGMIIASDVSKDEENILITMAPDDQADIYMYNIESKRLTQITKYKGIDVSGNFIDNDEKVVFVSDRLGTPNIFMKRLDKRAKTEILINHGKNNNSVTTFGNYIVYVSRERKEDFRRTRFNLYLISTKTDYIRALTSNGVNQFPKFSSDGESIIFIKHYKNQSSIGIIRLNYNESYLFPLKKGKIQSIDW</sequence>
<dbReference type="InterPro" id="IPR011042">
    <property type="entry name" value="6-blade_b-propeller_TolB-like"/>
</dbReference>
<gene>
    <name evidence="1" type="ORF">MNB_ARC-1_1003</name>
</gene>
<dbReference type="EMBL" id="UOYO01000052">
    <property type="protein sequence ID" value="VAY88406.1"/>
    <property type="molecule type" value="Genomic_DNA"/>
</dbReference>